<dbReference type="AlphaFoldDB" id="A0A444IQ84"/>
<keyword evidence="3" id="KW-1185">Reference proteome</keyword>
<evidence type="ECO:0000313" key="3">
    <source>
        <dbReference type="Proteomes" id="UP000287853"/>
    </source>
</evidence>
<sequence>MALTMRKGSDNAAFFSANSIQQPKVFPNTEEGKQAELNYKLGTQLPYTFIVSRIAHYLKVIQRENIGTWKERGELEDELNKWIGQYVSNQENPGPGVRSRRPLRQAKIEVSEVAGEPGWYRVGMKLQPHFKYMGASFTLSLVGKLDKT</sequence>
<name>A0A444IQ84_9BACT</name>
<evidence type="ECO:0000259" key="1">
    <source>
        <dbReference type="Pfam" id="PF18945"/>
    </source>
</evidence>
<feature type="domain" description="TssC1 C-terminal" evidence="1">
    <location>
        <begin position="34"/>
        <end position="145"/>
    </location>
</feature>
<dbReference type="Proteomes" id="UP000287853">
    <property type="component" value="Unassembled WGS sequence"/>
</dbReference>
<dbReference type="InterPro" id="IPR044032">
    <property type="entry name" value="TssC1_C"/>
</dbReference>
<dbReference type="InterPro" id="IPR010269">
    <property type="entry name" value="T6SS_TssC-like"/>
</dbReference>
<gene>
    <name evidence="2" type="ORF">H206_00454</name>
</gene>
<proteinExistence type="predicted"/>
<protein>
    <submittedName>
        <fullName evidence="2">Type VI secretion protein, EvpB/VC_A0108 family</fullName>
    </submittedName>
</protein>
<evidence type="ECO:0000313" key="2">
    <source>
        <dbReference type="EMBL" id="RWX42962.1"/>
    </source>
</evidence>
<organism evidence="2 3">
    <name type="scientific">Candidatus Electrothrix aarhusensis</name>
    <dbReference type="NCBI Taxonomy" id="1859131"/>
    <lineage>
        <taxon>Bacteria</taxon>
        <taxon>Pseudomonadati</taxon>
        <taxon>Thermodesulfobacteriota</taxon>
        <taxon>Desulfobulbia</taxon>
        <taxon>Desulfobulbales</taxon>
        <taxon>Desulfobulbaceae</taxon>
        <taxon>Candidatus Electrothrix</taxon>
    </lineage>
</organism>
<dbReference type="PANTHER" id="PTHR35565:SF1">
    <property type="entry name" value="TYPE VI SECRETION SYSTEM CONTRACTILE SHEATH LARGE SUBUNIT"/>
    <property type="match status" value="1"/>
</dbReference>
<dbReference type="PANTHER" id="PTHR35565">
    <property type="entry name" value="CYTOPLASMIC PROTEIN-RELATED"/>
    <property type="match status" value="1"/>
</dbReference>
<dbReference type="EMBL" id="MTKO01000137">
    <property type="protein sequence ID" value="RWX42962.1"/>
    <property type="molecule type" value="Genomic_DNA"/>
</dbReference>
<dbReference type="Pfam" id="PF18945">
    <property type="entry name" value="VipB_2"/>
    <property type="match status" value="1"/>
</dbReference>
<comment type="caution">
    <text evidence="2">The sequence shown here is derived from an EMBL/GenBank/DDBJ whole genome shotgun (WGS) entry which is preliminary data.</text>
</comment>
<reference evidence="2 3" key="1">
    <citation type="submission" date="2017-01" db="EMBL/GenBank/DDBJ databases">
        <title>The cable genome- insights into the physiology and evolution of filamentous bacteria capable of sulfide oxidation via long distance electron transfer.</title>
        <authorList>
            <person name="Schreiber L."/>
            <person name="Bjerg J.T."/>
            <person name="Boggild A."/>
            <person name="Van De Vossenberg J."/>
            <person name="Meysman F."/>
            <person name="Nielsen L.P."/>
            <person name="Schramm A."/>
            <person name="Kjeldsen K.U."/>
        </authorList>
    </citation>
    <scope>NUCLEOTIDE SEQUENCE [LARGE SCALE GENOMIC DNA]</scope>
    <source>
        <strain evidence="2">MCF</strain>
    </source>
</reference>
<accession>A0A444IQ84</accession>